<dbReference type="FunFam" id="2.60.40.10:FF:000305">
    <property type="entry name" value="neurotrimin isoform X2"/>
    <property type="match status" value="1"/>
</dbReference>
<dbReference type="PANTHER" id="PTHR42757">
    <property type="entry name" value="IGLON FAMILY OF IMMUNOGLOBULIN SUPERFAMILY-RELATED"/>
    <property type="match status" value="1"/>
</dbReference>
<evidence type="ECO:0000313" key="16">
    <source>
        <dbReference type="Proteomes" id="UP000694620"/>
    </source>
</evidence>
<keyword evidence="16" id="KW-1185">Reference proteome</keyword>
<feature type="domain" description="Ig-like" evidence="14">
    <location>
        <begin position="198"/>
        <end position="286"/>
    </location>
</feature>
<dbReference type="Pfam" id="PF07679">
    <property type="entry name" value="I-set"/>
    <property type="match status" value="1"/>
</dbReference>
<dbReference type="InterPro" id="IPR007110">
    <property type="entry name" value="Ig-like_dom"/>
</dbReference>
<protein>
    <recommendedName>
        <fullName evidence="13">Neuronal growth regulator 1</fullName>
    </recommendedName>
</protein>
<dbReference type="Proteomes" id="UP000694620">
    <property type="component" value="Chromosome 10"/>
</dbReference>
<evidence type="ECO:0000313" key="15">
    <source>
        <dbReference type="Ensembl" id="ENSECRP00000019930.1"/>
    </source>
</evidence>
<dbReference type="Pfam" id="PF13927">
    <property type="entry name" value="Ig_3"/>
    <property type="match status" value="2"/>
</dbReference>
<keyword evidence="3" id="KW-0336">GPI-anchor</keyword>
<dbReference type="InterPro" id="IPR003598">
    <property type="entry name" value="Ig_sub2"/>
</dbReference>
<dbReference type="PANTHER" id="PTHR42757:SF6">
    <property type="entry name" value="NEURONAL GROWTH REGULATOR 1"/>
    <property type="match status" value="1"/>
</dbReference>
<evidence type="ECO:0000256" key="4">
    <source>
        <dbReference type="ARBA" id="ARBA00022729"/>
    </source>
</evidence>
<dbReference type="InterPro" id="IPR036179">
    <property type="entry name" value="Ig-like_dom_sf"/>
</dbReference>
<evidence type="ECO:0000256" key="7">
    <source>
        <dbReference type="ARBA" id="ARBA00023136"/>
    </source>
</evidence>
<dbReference type="SUPFAM" id="SSF48726">
    <property type="entry name" value="Immunoglobulin"/>
    <property type="match status" value="3"/>
</dbReference>
<evidence type="ECO:0000256" key="12">
    <source>
        <dbReference type="ARBA" id="ARBA00037995"/>
    </source>
</evidence>
<dbReference type="SMART" id="SM00408">
    <property type="entry name" value="IGc2"/>
    <property type="match status" value="2"/>
</dbReference>
<keyword evidence="4" id="KW-0732">Signal</keyword>
<keyword evidence="5" id="KW-0677">Repeat</keyword>
<dbReference type="GeneTree" id="ENSGT00940000159289"/>
<comment type="subcellular location">
    <subcellularLocation>
        <location evidence="1">Cell membrane</location>
        <topology evidence="1">Lipid-anchor</topology>
        <topology evidence="1">GPI-anchor</topology>
    </subcellularLocation>
</comment>
<dbReference type="GO" id="GO:0007155">
    <property type="term" value="P:cell adhesion"/>
    <property type="evidence" value="ECO:0007669"/>
    <property type="project" value="UniProtKB-KW"/>
</dbReference>
<gene>
    <name evidence="15" type="primary">NEGR1</name>
    <name evidence="15" type="synonym">negr1</name>
</gene>
<dbReference type="FunFam" id="2.60.40.10:FF:000328">
    <property type="entry name" value="CLUMA_CG000981, isoform A"/>
    <property type="match status" value="1"/>
</dbReference>
<dbReference type="GO" id="GO:0005886">
    <property type="term" value="C:plasma membrane"/>
    <property type="evidence" value="ECO:0007669"/>
    <property type="project" value="UniProtKB-SubCell"/>
</dbReference>
<dbReference type="PROSITE" id="PS50835">
    <property type="entry name" value="IG_LIKE"/>
    <property type="match status" value="3"/>
</dbReference>
<dbReference type="Ensembl" id="ENSECRT00000020358.1">
    <property type="protein sequence ID" value="ENSECRP00000019930.1"/>
    <property type="gene ID" value="ENSECRG00000013372.1"/>
</dbReference>
<evidence type="ECO:0000256" key="5">
    <source>
        <dbReference type="ARBA" id="ARBA00022737"/>
    </source>
</evidence>
<organism evidence="15 16">
    <name type="scientific">Erpetoichthys calabaricus</name>
    <name type="common">Rope fish</name>
    <name type="synonym">Calamoichthys calabaricus</name>
    <dbReference type="NCBI Taxonomy" id="27687"/>
    <lineage>
        <taxon>Eukaryota</taxon>
        <taxon>Metazoa</taxon>
        <taxon>Chordata</taxon>
        <taxon>Craniata</taxon>
        <taxon>Vertebrata</taxon>
        <taxon>Euteleostomi</taxon>
        <taxon>Actinopterygii</taxon>
        <taxon>Polypteriformes</taxon>
        <taxon>Polypteridae</taxon>
        <taxon>Erpetoichthys</taxon>
    </lineage>
</organism>
<keyword evidence="6" id="KW-0130">Cell adhesion</keyword>
<dbReference type="InterPro" id="IPR013783">
    <property type="entry name" value="Ig-like_fold"/>
</dbReference>
<dbReference type="InterPro" id="IPR013098">
    <property type="entry name" value="Ig_I-set"/>
</dbReference>
<proteinExistence type="inferred from homology"/>
<reference evidence="15" key="2">
    <citation type="submission" date="2025-08" db="UniProtKB">
        <authorList>
            <consortium name="Ensembl"/>
        </authorList>
    </citation>
    <scope>IDENTIFICATION</scope>
</reference>
<reference evidence="15" key="3">
    <citation type="submission" date="2025-09" db="UniProtKB">
        <authorList>
            <consortium name="Ensembl"/>
        </authorList>
    </citation>
    <scope>IDENTIFICATION</scope>
</reference>
<evidence type="ECO:0000256" key="10">
    <source>
        <dbReference type="ARBA" id="ARBA00023288"/>
    </source>
</evidence>
<sequence>MSNRKAYVKTVLQKLVHVFNSNERPLSTFRCYLADVTSKGAWLNRSSIIFAGEDKWSVDPRVSIVSSIGSKREYSLQIQNVDITDDGQYTCSVQTQHNPRTVQIYLTVQVPPKICEISPNVVVNEGSNVTLFCQAKGKPEPSIFWRHITPSAKKTETGEYLVITSITRDQSGEYECNAENEVSFRDIKKVKVTVNYPPTILEMKLTGMGLGRPGLIRCETAAVPSPLFEWYKGEKKLFNGRQGITIQSYSTRSVLTVSNMTEDHYGNYTCVAINKLGAANASVPLICKSTLPELSPFDYSCVCLVQLNCKLMITHHKTSNTYH</sequence>
<dbReference type="FunFam" id="2.60.40.10:FF:000013">
    <property type="entry name" value="cell adhesion molecule 1 isoform X1"/>
    <property type="match status" value="1"/>
</dbReference>
<keyword evidence="8" id="KW-1015">Disulfide bond</keyword>
<evidence type="ECO:0000256" key="11">
    <source>
        <dbReference type="ARBA" id="ARBA00023319"/>
    </source>
</evidence>
<evidence type="ECO:0000256" key="13">
    <source>
        <dbReference type="ARBA" id="ARBA00041100"/>
    </source>
</evidence>
<accession>A0A8C4SR73</accession>
<dbReference type="GO" id="GO:0098552">
    <property type="term" value="C:side of membrane"/>
    <property type="evidence" value="ECO:0007669"/>
    <property type="project" value="UniProtKB-KW"/>
</dbReference>
<name>A0A8C4SR73_ERPCA</name>
<evidence type="ECO:0000256" key="1">
    <source>
        <dbReference type="ARBA" id="ARBA00004609"/>
    </source>
</evidence>
<comment type="similarity">
    <text evidence="12">Belongs to the immunoglobulin superfamily. IgLON family.</text>
</comment>
<feature type="domain" description="Ig-like" evidence="14">
    <location>
        <begin position="28"/>
        <end position="107"/>
    </location>
</feature>
<evidence type="ECO:0000256" key="3">
    <source>
        <dbReference type="ARBA" id="ARBA00022622"/>
    </source>
</evidence>
<keyword evidence="9" id="KW-0325">Glycoprotein</keyword>
<dbReference type="InterPro" id="IPR003599">
    <property type="entry name" value="Ig_sub"/>
</dbReference>
<dbReference type="InterPro" id="IPR050876">
    <property type="entry name" value="IgLON_domain"/>
</dbReference>
<keyword evidence="2" id="KW-1003">Cell membrane</keyword>
<evidence type="ECO:0000256" key="2">
    <source>
        <dbReference type="ARBA" id="ARBA00022475"/>
    </source>
</evidence>
<evidence type="ECO:0000256" key="9">
    <source>
        <dbReference type="ARBA" id="ARBA00023180"/>
    </source>
</evidence>
<dbReference type="Gene3D" id="2.60.40.10">
    <property type="entry name" value="Immunoglobulins"/>
    <property type="match status" value="3"/>
</dbReference>
<reference evidence="15" key="1">
    <citation type="submission" date="2021-06" db="EMBL/GenBank/DDBJ databases">
        <authorList>
            <consortium name="Wellcome Sanger Institute Data Sharing"/>
        </authorList>
    </citation>
    <scope>NUCLEOTIDE SEQUENCE [LARGE SCALE GENOMIC DNA]</scope>
</reference>
<feature type="domain" description="Ig-like" evidence="14">
    <location>
        <begin position="112"/>
        <end position="193"/>
    </location>
</feature>
<evidence type="ECO:0000256" key="6">
    <source>
        <dbReference type="ARBA" id="ARBA00022889"/>
    </source>
</evidence>
<keyword evidence="11" id="KW-0393">Immunoglobulin domain</keyword>
<dbReference type="AlphaFoldDB" id="A0A8C4SR73"/>
<evidence type="ECO:0000256" key="8">
    <source>
        <dbReference type="ARBA" id="ARBA00023157"/>
    </source>
</evidence>
<keyword evidence="7" id="KW-0472">Membrane</keyword>
<keyword evidence="10" id="KW-0449">Lipoprotein</keyword>
<evidence type="ECO:0000259" key="14">
    <source>
        <dbReference type="PROSITE" id="PS50835"/>
    </source>
</evidence>
<dbReference type="SMART" id="SM00409">
    <property type="entry name" value="IG"/>
    <property type="match status" value="3"/>
</dbReference>